<comment type="caution">
    <text evidence="2">The sequence shown here is derived from an EMBL/GenBank/DDBJ whole genome shotgun (WGS) entry which is preliminary data.</text>
</comment>
<feature type="region of interest" description="Disordered" evidence="1">
    <location>
        <begin position="1"/>
        <end position="30"/>
    </location>
</feature>
<gene>
    <name evidence="2" type="ORF">GCM10010531_17230</name>
</gene>
<evidence type="ECO:0000313" key="2">
    <source>
        <dbReference type="EMBL" id="GAA3165303.1"/>
    </source>
</evidence>
<dbReference type="EMBL" id="BAAAVV010000003">
    <property type="protein sequence ID" value="GAA3165303.1"/>
    <property type="molecule type" value="Genomic_DNA"/>
</dbReference>
<sequence length="221" mass="24096">MPQARSRTTTATLTASARGGYDRTRRQANSEEHVPLNTATAVLQPYRERRDADDREVSAIRLVQALLRTPDLLPTHRREMLRLALYKYTEARAGKHGLRYRTRGVMDTTRPSPVEHEHVRSRLSLLGDLEAGGADLAPLVLGTATACLVTREEHALLRAVPKEADGWARYAEAGLEIVDHAAGDVVDPSDLAAMAPVAVLAGDLTFVAGGPGDCPRFACRR</sequence>
<proteinExistence type="predicted"/>
<keyword evidence="3" id="KW-1185">Reference proteome</keyword>
<feature type="compositionally biased region" description="Low complexity" evidence="1">
    <location>
        <begin position="1"/>
        <end position="18"/>
    </location>
</feature>
<reference evidence="3" key="1">
    <citation type="journal article" date="2019" name="Int. J. Syst. Evol. Microbiol.">
        <title>The Global Catalogue of Microorganisms (GCM) 10K type strain sequencing project: providing services to taxonomists for standard genome sequencing and annotation.</title>
        <authorList>
            <consortium name="The Broad Institute Genomics Platform"/>
            <consortium name="The Broad Institute Genome Sequencing Center for Infectious Disease"/>
            <person name="Wu L."/>
            <person name="Ma J."/>
        </authorList>
    </citation>
    <scope>NUCLEOTIDE SEQUENCE [LARGE SCALE GENOMIC DNA]</scope>
    <source>
        <strain evidence="3">JCM 15614</strain>
    </source>
</reference>
<feature type="compositionally biased region" description="Basic and acidic residues" evidence="1">
    <location>
        <begin position="20"/>
        <end position="30"/>
    </location>
</feature>
<evidence type="ECO:0000256" key="1">
    <source>
        <dbReference type="SAM" id="MobiDB-lite"/>
    </source>
</evidence>
<name>A0ABP6P4J7_9ACTN</name>
<evidence type="ECO:0000313" key="3">
    <source>
        <dbReference type="Proteomes" id="UP001499924"/>
    </source>
</evidence>
<protein>
    <submittedName>
        <fullName evidence="2">Uncharacterized protein</fullName>
    </submittedName>
</protein>
<accession>A0ABP6P4J7</accession>
<dbReference type="Proteomes" id="UP001499924">
    <property type="component" value="Unassembled WGS sequence"/>
</dbReference>
<organism evidence="2 3">
    <name type="scientific">Blastococcus jejuensis</name>
    <dbReference type="NCBI Taxonomy" id="351224"/>
    <lineage>
        <taxon>Bacteria</taxon>
        <taxon>Bacillati</taxon>
        <taxon>Actinomycetota</taxon>
        <taxon>Actinomycetes</taxon>
        <taxon>Geodermatophilales</taxon>
        <taxon>Geodermatophilaceae</taxon>
        <taxon>Blastococcus</taxon>
    </lineage>
</organism>